<evidence type="ECO:0000313" key="2">
    <source>
        <dbReference type="EMBL" id="TQE38503.1"/>
    </source>
</evidence>
<sequence>MSRISRSRRAAVAAALGAALAGGLIQAPAAEAASTGYVCMFKYPYRVDAAAGHVAWAFQTAPDRWTFGSYSTKPWSKSSWTGRGMVNNFKRQGYDGYRCKKTHQRLSGNATATWKKLRGTEYRLWTNNCLTVSLAVFRSYSRELRSLPTPTAGNNKLPRTYYDKTLPKYGFGANVRLN</sequence>
<reference evidence="2 3" key="1">
    <citation type="submission" date="2019-03" db="EMBL/GenBank/DDBJ databases">
        <title>Comparative genomic analyses of the sweetpotato soil rot pathogen, Streptomyces ipomoeae.</title>
        <authorList>
            <person name="Ruschel Soares N."/>
            <person name="Badger J.H."/>
            <person name="Huguet-Tapia J.C."/>
            <person name="Clark C.A."/>
            <person name="Pettis G.S."/>
        </authorList>
    </citation>
    <scope>NUCLEOTIDE SEQUENCE [LARGE SCALE GENOMIC DNA]</scope>
    <source>
        <strain evidence="2 3">88-35</strain>
    </source>
</reference>
<proteinExistence type="predicted"/>
<name>A0AAE9B2Y8_9ACTN</name>
<dbReference type="PROSITE" id="PS51318">
    <property type="entry name" value="TAT"/>
    <property type="match status" value="1"/>
</dbReference>
<evidence type="ECO:0008006" key="4">
    <source>
        <dbReference type="Google" id="ProtNLM"/>
    </source>
</evidence>
<keyword evidence="1" id="KW-0732">Signal</keyword>
<accession>A0AAE9B2Y8</accession>
<dbReference type="RefSeq" id="WP_141580920.1">
    <property type="nucleotide sequence ID" value="NZ_SPAZ01000045.1"/>
</dbReference>
<evidence type="ECO:0000313" key="3">
    <source>
        <dbReference type="Proteomes" id="UP000318720"/>
    </source>
</evidence>
<gene>
    <name evidence="2" type="ORF">Sipo8835_05220</name>
</gene>
<dbReference type="InterPro" id="IPR006311">
    <property type="entry name" value="TAT_signal"/>
</dbReference>
<protein>
    <recommendedName>
        <fullName evidence="4">Tat pathway signal protein</fullName>
    </recommendedName>
</protein>
<dbReference type="Proteomes" id="UP000318720">
    <property type="component" value="Unassembled WGS sequence"/>
</dbReference>
<dbReference type="AlphaFoldDB" id="A0AAE9B2Y8"/>
<evidence type="ECO:0000256" key="1">
    <source>
        <dbReference type="SAM" id="SignalP"/>
    </source>
</evidence>
<comment type="caution">
    <text evidence="2">The sequence shown here is derived from an EMBL/GenBank/DDBJ whole genome shotgun (WGS) entry which is preliminary data.</text>
</comment>
<organism evidence="2 3">
    <name type="scientific">Streptomyces ipomoeae</name>
    <dbReference type="NCBI Taxonomy" id="103232"/>
    <lineage>
        <taxon>Bacteria</taxon>
        <taxon>Bacillati</taxon>
        <taxon>Actinomycetota</taxon>
        <taxon>Actinomycetes</taxon>
        <taxon>Kitasatosporales</taxon>
        <taxon>Streptomycetaceae</taxon>
        <taxon>Streptomyces</taxon>
    </lineage>
</organism>
<dbReference type="EMBL" id="SPAZ01000045">
    <property type="protein sequence ID" value="TQE38503.1"/>
    <property type="molecule type" value="Genomic_DNA"/>
</dbReference>
<feature type="signal peptide" evidence="1">
    <location>
        <begin position="1"/>
        <end position="29"/>
    </location>
</feature>
<feature type="chain" id="PRO_5041979520" description="Tat pathway signal protein" evidence="1">
    <location>
        <begin position="30"/>
        <end position="178"/>
    </location>
</feature>